<sequence>MGERLAKSIRKHIADLKSQENFEEAARVRREQYDKTWKLRLSQNMNSGSEELEIYSRLDPEIKTACQEWFNIRYDLQIGNISSEEFDQKREEFHRKYPEKLLDNAIAIKGFNIILELTKRS</sequence>
<reference evidence="1 2" key="1">
    <citation type="journal article" date="2016" name="Nat. Commun.">
        <title>Thousands of microbial genomes shed light on interconnected biogeochemical processes in an aquifer system.</title>
        <authorList>
            <person name="Anantharaman K."/>
            <person name="Brown C.T."/>
            <person name="Hug L.A."/>
            <person name="Sharon I."/>
            <person name="Castelle C.J."/>
            <person name="Probst A.J."/>
            <person name="Thomas B.C."/>
            <person name="Singh A."/>
            <person name="Wilkins M.J."/>
            <person name="Karaoz U."/>
            <person name="Brodie E.L."/>
            <person name="Williams K.H."/>
            <person name="Hubbard S.S."/>
            <person name="Banfield J.F."/>
        </authorList>
    </citation>
    <scope>NUCLEOTIDE SEQUENCE [LARGE SCALE GENOMIC DNA]</scope>
</reference>
<dbReference type="EMBL" id="MGFP01000027">
    <property type="protein sequence ID" value="OGM09141.1"/>
    <property type="molecule type" value="Genomic_DNA"/>
</dbReference>
<protein>
    <submittedName>
        <fullName evidence="1">Uncharacterized protein</fullName>
    </submittedName>
</protein>
<comment type="caution">
    <text evidence="1">The sequence shown here is derived from an EMBL/GenBank/DDBJ whole genome shotgun (WGS) entry which is preliminary data.</text>
</comment>
<organism evidence="1 2">
    <name type="scientific">Candidatus Woesebacteria bacterium RBG_13_34_9</name>
    <dbReference type="NCBI Taxonomy" id="1802477"/>
    <lineage>
        <taxon>Bacteria</taxon>
        <taxon>Candidatus Woeseibacteriota</taxon>
    </lineage>
</organism>
<name>A0A1F7X2E5_9BACT</name>
<accession>A0A1F7X2E5</accession>
<evidence type="ECO:0000313" key="2">
    <source>
        <dbReference type="Proteomes" id="UP000179219"/>
    </source>
</evidence>
<evidence type="ECO:0000313" key="1">
    <source>
        <dbReference type="EMBL" id="OGM09141.1"/>
    </source>
</evidence>
<gene>
    <name evidence="1" type="ORF">A2159_01815</name>
</gene>
<dbReference type="Proteomes" id="UP000179219">
    <property type="component" value="Unassembled WGS sequence"/>
</dbReference>
<proteinExistence type="predicted"/>
<dbReference type="AlphaFoldDB" id="A0A1F7X2E5"/>